<dbReference type="PANTHER" id="PTHR42751">
    <property type="entry name" value="SODIUM/HYDROGEN EXCHANGER FAMILY/TRKA DOMAIN PROTEIN"/>
    <property type="match status" value="1"/>
</dbReference>
<feature type="domain" description="Cation/H+ exchanger transmembrane" evidence="8">
    <location>
        <begin position="12"/>
        <end position="227"/>
    </location>
</feature>
<evidence type="ECO:0000313" key="9">
    <source>
        <dbReference type="EMBL" id="PIR07260.1"/>
    </source>
</evidence>
<accession>A0A2H0NEE0</accession>
<keyword evidence="4 7" id="KW-0812">Transmembrane</keyword>
<feature type="transmembrane region" description="Helical" evidence="7">
    <location>
        <begin position="28"/>
        <end position="46"/>
    </location>
</feature>
<feature type="transmembrane region" description="Helical" evidence="7">
    <location>
        <begin position="211"/>
        <end position="227"/>
    </location>
</feature>
<dbReference type="EMBL" id="PCWQ01000005">
    <property type="protein sequence ID" value="PIR07260.1"/>
    <property type="molecule type" value="Genomic_DNA"/>
</dbReference>
<feature type="transmembrane region" description="Helical" evidence="7">
    <location>
        <begin position="114"/>
        <end position="134"/>
    </location>
</feature>
<proteinExistence type="inferred from homology"/>
<evidence type="ECO:0000256" key="2">
    <source>
        <dbReference type="ARBA" id="ARBA00005551"/>
    </source>
</evidence>
<dbReference type="Gene3D" id="1.20.1530.20">
    <property type="match status" value="1"/>
</dbReference>
<evidence type="ECO:0000256" key="6">
    <source>
        <dbReference type="ARBA" id="ARBA00023136"/>
    </source>
</evidence>
<dbReference type="PANTHER" id="PTHR42751:SF3">
    <property type="entry name" value="SODIUM_GLUTAMATE SYMPORTER"/>
    <property type="match status" value="1"/>
</dbReference>
<comment type="subcellular location">
    <subcellularLocation>
        <location evidence="1">Membrane</location>
        <topology evidence="1">Multi-pass membrane protein</topology>
    </subcellularLocation>
</comment>
<organism evidence="9 10">
    <name type="scientific">Candidatus Komeilibacteria bacterium CG11_big_fil_rev_8_21_14_0_20_36_20</name>
    <dbReference type="NCBI Taxonomy" id="1974477"/>
    <lineage>
        <taxon>Bacteria</taxon>
        <taxon>Candidatus Komeiliibacteriota</taxon>
    </lineage>
</organism>
<feature type="transmembrane region" description="Helical" evidence="7">
    <location>
        <begin position="154"/>
        <end position="173"/>
    </location>
</feature>
<evidence type="ECO:0000256" key="3">
    <source>
        <dbReference type="ARBA" id="ARBA00022448"/>
    </source>
</evidence>
<evidence type="ECO:0000256" key="1">
    <source>
        <dbReference type="ARBA" id="ARBA00004141"/>
    </source>
</evidence>
<evidence type="ECO:0000256" key="4">
    <source>
        <dbReference type="ARBA" id="ARBA00022692"/>
    </source>
</evidence>
<dbReference type="InterPro" id="IPR006153">
    <property type="entry name" value="Cation/H_exchanger_TM"/>
</dbReference>
<dbReference type="Proteomes" id="UP000230564">
    <property type="component" value="Unassembled WGS sequence"/>
</dbReference>
<evidence type="ECO:0000313" key="10">
    <source>
        <dbReference type="Proteomes" id="UP000230564"/>
    </source>
</evidence>
<feature type="transmembrane region" description="Helical" evidence="7">
    <location>
        <begin position="6"/>
        <end position="21"/>
    </location>
</feature>
<keyword evidence="5 7" id="KW-1133">Transmembrane helix</keyword>
<keyword evidence="3" id="KW-0813">Transport</keyword>
<keyword evidence="6 7" id="KW-0472">Membrane</keyword>
<protein>
    <recommendedName>
        <fullName evidence="8">Cation/H+ exchanger transmembrane domain-containing protein</fullName>
    </recommendedName>
</protein>
<comment type="caution">
    <text evidence="9">The sequence shown here is derived from an EMBL/GenBank/DDBJ whole genome shotgun (WGS) entry which is preliminary data.</text>
</comment>
<gene>
    <name evidence="9" type="ORF">COV55_00330</name>
</gene>
<evidence type="ECO:0000256" key="7">
    <source>
        <dbReference type="SAM" id="Phobius"/>
    </source>
</evidence>
<feature type="transmembrane region" description="Helical" evidence="7">
    <location>
        <begin position="88"/>
        <end position="108"/>
    </location>
</feature>
<evidence type="ECO:0000256" key="5">
    <source>
        <dbReference type="ARBA" id="ARBA00022989"/>
    </source>
</evidence>
<evidence type="ECO:0000259" key="8">
    <source>
        <dbReference type="Pfam" id="PF00999"/>
    </source>
</evidence>
<dbReference type="GO" id="GO:0015297">
    <property type="term" value="F:antiporter activity"/>
    <property type="evidence" value="ECO:0007669"/>
    <property type="project" value="InterPro"/>
</dbReference>
<dbReference type="InterPro" id="IPR038770">
    <property type="entry name" value="Na+/solute_symporter_sf"/>
</dbReference>
<dbReference type="GO" id="GO:1902600">
    <property type="term" value="P:proton transmembrane transport"/>
    <property type="evidence" value="ECO:0007669"/>
    <property type="project" value="InterPro"/>
</dbReference>
<feature type="transmembrane region" description="Helical" evidence="7">
    <location>
        <begin position="58"/>
        <end position="76"/>
    </location>
</feature>
<name>A0A2H0NEE0_9BACT</name>
<comment type="similarity">
    <text evidence="2">Belongs to the monovalent cation:proton antiporter 2 (CPA2) transporter (TC 2.A.37) family.</text>
</comment>
<sequence>MNIFLFLGLAFFIVFILGFFLEKIKIPWIFAALILGLFLSFNQTFFDLAHSANFEFMAKLGIYFLLFSIGFEFDLVKIRKLGNFIVKSTFFIIFFEAFFGSLLIHFVFGYGWLVAILVALSFATVGEAILIPILDEFKLIKTKLGQSILGIGTLDDLIEVAVIVVVVLSLPFLSHNIDASGHLNFIWILVCLFIFSFVLSKLHNKVLFTKFAKVEYIFFLVLTVFLYF</sequence>
<dbReference type="Pfam" id="PF00999">
    <property type="entry name" value="Na_H_Exchanger"/>
    <property type="match status" value="1"/>
</dbReference>
<feature type="transmembrane region" description="Helical" evidence="7">
    <location>
        <begin position="179"/>
        <end position="199"/>
    </location>
</feature>
<dbReference type="AlphaFoldDB" id="A0A2H0NEE0"/>
<dbReference type="GO" id="GO:0016020">
    <property type="term" value="C:membrane"/>
    <property type="evidence" value="ECO:0007669"/>
    <property type="project" value="UniProtKB-SubCell"/>
</dbReference>
<reference evidence="9 10" key="1">
    <citation type="submission" date="2017-09" db="EMBL/GenBank/DDBJ databases">
        <title>Depth-based differentiation of microbial function through sediment-hosted aquifers and enrichment of novel symbionts in the deep terrestrial subsurface.</title>
        <authorList>
            <person name="Probst A.J."/>
            <person name="Ladd B."/>
            <person name="Jarett J.K."/>
            <person name="Geller-Mcgrath D.E."/>
            <person name="Sieber C.M."/>
            <person name="Emerson J.B."/>
            <person name="Anantharaman K."/>
            <person name="Thomas B.C."/>
            <person name="Malmstrom R."/>
            <person name="Stieglmeier M."/>
            <person name="Klingl A."/>
            <person name="Woyke T."/>
            <person name="Ryan C.M."/>
            <person name="Banfield J.F."/>
        </authorList>
    </citation>
    <scope>NUCLEOTIDE SEQUENCE [LARGE SCALE GENOMIC DNA]</scope>
    <source>
        <strain evidence="9">CG11_big_fil_rev_8_21_14_0_20_36_20</strain>
    </source>
</reference>